<dbReference type="PANTHER" id="PTHR31562">
    <property type="entry name" value="PROTEIN CBG18972"/>
    <property type="match status" value="1"/>
</dbReference>
<dbReference type="AlphaFoldDB" id="A0ABD3MZT4"/>
<sequence length="289" mass="32375">MDSVHHIGSSSPSPSPCHLPLPTPRPSPRSPPPNAPFDPHHLVTTRCNKRWSKPLLTATAIIIVVGLGLVSDVIGVNGVLKVAADSKSISKSNGIQIFMIAVADEMFRARYAPIFKAMSLYASRHGYKWLVLGDAVSEPMCEREYADFFFRKHCIVSKWMQRHAMTGDRIFVFDSDVVPYQTSLPLTHWLKNDEDLIFYDRAMNTEVAAGNYAVRNTAATRDFLMRWADYEAERPPGFSSSDNGAIHLHLVRTLGLEHPKIGACAQMYYNLTALVTNLDPYFEYVGCTR</sequence>
<dbReference type="Proteomes" id="UP001530315">
    <property type="component" value="Unassembled WGS sequence"/>
</dbReference>
<name>A0ABD3MZT4_9STRA</name>
<dbReference type="InterPro" id="IPR004988">
    <property type="entry name" value="DUF273"/>
</dbReference>
<accession>A0ABD3MZT4</accession>
<dbReference type="Pfam" id="PF03314">
    <property type="entry name" value="DUF273"/>
    <property type="match status" value="1"/>
</dbReference>
<evidence type="ECO:0008006" key="5">
    <source>
        <dbReference type="Google" id="ProtNLM"/>
    </source>
</evidence>
<reference evidence="3 4" key="1">
    <citation type="submission" date="2024-10" db="EMBL/GenBank/DDBJ databases">
        <title>Updated reference genomes for cyclostephanoid diatoms.</title>
        <authorList>
            <person name="Roberts W.R."/>
            <person name="Alverson A.J."/>
        </authorList>
    </citation>
    <scope>NUCLEOTIDE SEQUENCE [LARGE SCALE GENOMIC DNA]</scope>
    <source>
        <strain evidence="3 4">AJA276-08</strain>
    </source>
</reference>
<evidence type="ECO:0000256" key="1">
    <source>
        <dbReference type="SAM" id="MobiDB-lite"/>
    </source>
</evidence>
<dbReference type="EMBL" id="JALLAZ020001661">
    <property type="protein sequence ID" value="KAL3769227.1"/>
    <property type="molecule type" value="Genomic_DNA"/>
</dbReference>
<feature type="region of interest" description="Disordered" evidence="1">
    <location>
        <begin position="1"/>
        <end position="39"/>
    </location>
</feature>
<gene>
    <name evidence="3" type="ORF">ACHAW5_001959</name>
</gene>
<protein>
    <recommendedName>
        <fullName evidence="5">Nucleotide-diphospho-sugar transferase domain-containing protein</fullName>
    </recommendedName>
</protein>
<feature type="transmembrane region" description="Helical" evidence="2">
    <location>
        <begin position="55"/>
        <end position="80"/>
    </location>
</feature>
<dbReference type="Gene3D" id="3.90.550.10">
    <property type="entry name" value="Spore Coat Polysaccharide Biosynthesis Protein SpsA, Chain A"/>
    <property type="match status" value="1"/>
</dbReference>
<dbReference type="PANTHER" id="PTHR31562:SF4">
    <property type="entry name" value="DUF268 DOMAIN-CONTAINING PROTEIN-RELATED"/>
    <property type="match status" value="1"/>
</dbReference>
<keyword evidence="2" id="KW-1133">Transmembrane helix</keyword>
<evidence type="ECO:0000313" key="3">
    <source>
        <dbReference type="EMBL" id="KAL3769227.1"/>
    </source>
</evidence>
<comment type="caution">
    <text evidence="3">The sequence shown here is derived from an EMBL/GenBank/DDBJ whole genome shotgun (WGS) entry which is preliminary data.</text>
</comment>
<feature type="compositionally biased region" description="Pro residues" evidence="1">
    <location>
        <begin position="13"/>
        <end position="36"/>
    </location>
</feature>
<keyword evidence="2" id="KW-0812">Transmembrane</keyword>
<evidence type="ECO:0000313" key="4">
    <source>
        <dbReference type="Proteomes" id="UP001530315"/>
    </source>
</evidence>
<keyword evidence="4" id="KW-1185">Reference proteome</keyword>
<proteinExistence type="predicted"/>
<organism evidence="3 4">
    <name type="scientific">Stephanodiscus triporus</name>
    <dbReference type="NCBI Taxonomy" id="2934178"/>
    <lineage>
        <taxon>Eukaryota</taxon>
        <taxon>Sar</taxon>
        <taxon>Stramenopiles</taxon>
        <taxon>Ochrophyta</taxon>
        <taxon>Bacillariophyta</taxon>
        <taxon>Coscinodiscophyceae</taxon>
        <taxon>Thalassiosirophycidae</taxon>
        <taxon>Stephanodiscales</taxon>
        <taxon>Stephanodiscaceae</taxon>
        <taxon>Stephanodiscus</taxon>
    </lineage>
</organism>
<dbReference type="InterPro" id="IPR029044">
    <property type="entry name" value="Nucleotide-diphossugar_trans"/>
</dbReference>
<evidence type="ECO:0000256" key="2">
    <source>
        <dbReference type="SAM" id="Phobius"/>
    </source>
</evidence>
<keyword evidence="2" id="KW-0472">Membrane</keyword>